<evidence type="ECO:0000313" key="1">
    <source>
        <dbReference type="EMBL" id="CAK9044549.1"/>
    </source>
</evidence>
<dbReference type="EMBL" id="CAXAMM010018891">
    <property type="protein sequence ID" value="CAK9044549.1"/>
    <property type="molecule type" value="Genomic_DNA"/>
</dbReference>
<gene>
    <name evidence="1" type="ORF">SCF082_LOCUS25292</name>
</gene>
<reference evidence="1 2" key="1">
    <citation type="submission" date="2024-02" db="EMBL/GenBank/DDBJ databases">
        <authorList>
            <person name="Chen Y."/>
            <person name="Shah S."/>
            <person name="Dougan E. K."/>
            <person name="Thang M."/>
            <person name="Chan C."/>
        </authorList>
    </citation>
    <scope>NUCLEOTIDE SEQUENCE [LARGE SCALE GENOMIC DNA]</scope>
</reference>
<dbReference type="SUPFAM" id="SSF47473">
    <property type="entry name" value="EF-hand"/>
    <property type="match status" value="1"/>
</dbReference>
<dbReference type="Proteomes" id="UP001642464">
    <property type="component" value="Unassembled WGS sequence"/>
</dbReference>
<dbReference type="Gene3D" id="1.10.238.10">
    <property type="entry name" value="EF-hand"/>
    <property type="match status" value="1"/>
</dbReference>
<dbReference type="SMART" id="SM00054">
    <property type="entry name" value="EFh"/>
    <property type="match status" value="2"/>
</dbReference>
<keyword evidence="2" id="KW-1185">Reference proteome</keyword>
<comment type="caution">
    <text evidence="1">The sequence shown here is derived from an EMBL/GenBank/DDBJ whole genome shotgun (WGS) entry which is preliminary data.</text>
</comment>
<dbReference type="Pfam" id="PF13499">
    <property type="entry name" value="EF-hand_7"/>
    <property type="match status" value="1"/>
</dbReference>
<dbReference type="InterPro" id="IPR011992">
    <property type="entry name" value="EF-hand-dom_pair"/>
</dbReference>
<accession>A0ABP0LZA1</accession>
<dbReference type="PROSITE" id="PS50222">
    <property type="entry name" value="EF_HAND_2"/>
    <property type="match status" value="2"/>
</dbReference>
<evidence type="ECO:0000313" key="2">
    <source>
        <dbReference type="Proteomes" id="UP001642464"/>
    </source>
</evidence>
<dbReference type="InterPro" id="IPR018247">
    <property type="entry name" value="EF_Hand_1_Ca_BS"/>
</dbReference>
<name>A0ABP0LZA1_9DINO</name>
<dbReference type="PROSITE" id="PS00018">
    <property type="entry name" value="EF_HAND_1"/>
    <property type="match status" value="2"/>
</dbReference>
<dbReference type="InterPro" id="IPR002048">
    <property type="entry name" value="EF_hand_dom"/>
</dbReference>
<protein>
    <submittedName>
        <fullName evidence="1">Uncharacterized protein</fullName>
    </submittedName>
</protein>
<proteinExistence type="predicted"/>
<organism evidence="1 2">
    <name type="scientific">Durusdinium trenchii</name>
    <dbReference type="NCBI Taxonomy" id="1381693"/>
    <lineage>
        <taxon>Eukaryota</taxon>
        <taxon>Sar</taxon>
        <taxon>Alveolata</taxon>
        <taxon>Dinophyceae</taxon>
        <taxon>Suessiales</taxon>
        <taxon>Symbiodiniaceae</taxon>
        <taxon>Durusdinium</taxon>
    </lineage>
</organism>
<sequence>MGQACSAPDDSDREEVVAIDTAEAVRPLLREDQFSMSVKALQDAFTQCDTNKDNFVTKIELIKACKSHPEIAHLLGIPEHLRDSARDQFEQVFQAMDRDSDRKVTFDELKSYFRQGGVILQDDEPLPLVDWAEIANNAKTC</sequence>